<evidence type="ECO:0000256" key="1">
    <source>
        <dbReference type="SAM" id="MobiDB-lite"/>
    </source>
</evidence>
<dbReference type="AlphaFoldDB" id="A0A319EUT3"/>
<protein>
    <submittedName>
        <fullName evidence="2">Uncharacterized protein</fullName>
    </submittedName>
</protein>
<accession>A0A319EUT3</accession>
<dbReference type="EMBL" id="KZ826359">
    <property type="protein sequence ID" value="PYI05359.1"/>
    <property type="molecule type" value="Genomic_DNA"/>
</dbReference>
<name>A0A319EUT3_ASPSB</name>
<evidence type="ECO:0000313" key="3">
    <source>
        <dbReference type="Proteomes" id="UP000248423"/>
    </source>
</evidence>
<dbReference type="Proteomes" id="UP000248423">
    <property type="component" value="Unassembled WGS sequence"/>
</dbReference>
<organism evidence="2 3">
    <name type="scientific">Aspergillus sclerotiicarbonarius (strain CBS 121057 / IBT 28362)</name>
    <dbReference type="NCBI Taxonomy" id="1448318"/>
    <lineage>
        <taxon>Eukaryota</taxon>
        <taxon>Fungi</taxon>
        <taxon>Dikarya</taxon>
        <taxon>Ascomycota</taxon>
        <taxon>Pezizomycotina</taxon>
        <taxon>Eurotiomycetes</taxon>
        <taxon>Eurotiomycetidae</taxon>
        <taxon>Eurotiales</taxon>
        <taxon>Aspergillaceae</taxon>
        <taxon>Aspergillus</taxon>
        <taxon>Aspergillus subgen. Circumdati</taxon>
    </lineage>
</organism>
<keyword evidence="3" id="KW-1185">Reference proteome</keyword>
<feature type="compositionally biased region" description="Basic residues" evidence="1">
    <location>
        <begin position="25"/>
        <end position="36"/>
    </location>
</feature>
<sequence length="149" mass="17346">MVHVVSGSVNVRERHRPASPNLGPGRRRQGASRRRRLCRRGRKWRCCLRRTPPCRCTCDGRPGGSPWTRRRGCRGWPWSRRMTGGTGRDRCRESWPWLRELQPGLGGGNEGRRCRDRTARRGEVADWRRKWKQKQKMEATGVAQWGGKC</sequence>
<reference evidence="2 3" key="1">
    <citation type="submission" date="2018-02" db="EMBL/GenBank/DDBJ databases">
        <title>The genomes of Aspergillus section Nigri reveals drivers in fungal speciation.</title>
        <authorList>
            <consortium name="DOE Joint Genome Institute"/>
            <person name="Vesth T.C."/>
            <person name="Nybo J."/>
            <person name="Theobald S."/>
            <person name="Brandl J."/>
            <person name="Frisvad J.C."/>
            <person name="Nielsen K.F."/>
            <person name="Lyhne E.K."/>
            <person name="Kogle M.E."/>
            <person name="Kuo A."/>
            <person name="Riley R."/>
            <person name="Clum A."/>
            <person name="Nolan M."/>
            <person name="Lipzen A."/>
            <person name="Salamov A."/>
            <person name="Henrissat B."/>
            <person name="Wiebenga A."/>
            <person name="De vries R.P."/>
            <person name="Grigoriev I.V."/>
            <person name="Mortensen U.H."/>
            <person name="Andersen M.R."/>
            <person name="Baker S.E."/>
        </authorList>
    </citation>
    <scope>NUCLEOTIDE SEQUENCE [LARGE SCALE GENOMIC DNA]</scope>
    <source>
        <strain evidence="2 3">CBS 121057</strain>
    </source>
</reference>
<gene>
    <name evidence="2" type="ORF">BO78DRAFT_151447</name>
</gene>
<dbReference type="VEuPathDB" id="FungiDB:BO78DRAFT_151447"/>
<proteinExistence type="predicted"/>
<evidence type="ECO:0000313" key="2">
    <source>
        <dbReference type="EMBL" id="PYI05359.1"/>
    </source>
</evidence>
<feature type="region of interest" description="Disordered" evidence="1">
    <location>
        <begin position="1"/>
        <end position="36"/>
    </location>
</feature>